<dbReference type="EMBL" id="SJSO01000001">
    <property type="protein sequence ID" value="TCD29465.1"/>
    <property type="molecule type" value="Genomic_DNA"/>
</dbReference>
<evidence type="ECO:0008006" key="4">
    <source>
        <dbReference type="Google" id="ProtNLM"/>
    </source>
</evidence>
<dbReference type="RefSeq" id="WP_131526287.1">
    <property type="nucleotide sequence ID" value="NZ_SJSO01000001.1"/>
</dbReference>
<gene>
    <name evidence="2" type="ORF">EZ456_00160</name>
</gene>
<protein>
    <recommendedName>
        <fullName evidence="4">Tetratricopeptide repeat protein</fullName>
    </recommendedName>
</protein>
<evidence type="ECO:0000256" key="1">
    <source>
        <dbReference type="SAM" id="SignalP"/>
    </source>
</evidence>
<dbReference type="Proteomes" id="UP000293925">
    <property type="component" value="Unassembled WGS sequence"/>
</dbReference>
<dbReference type="Gene3D" id="1.25.40.10">
    <property type="entry name" value="Tetratricopeptide repeat domain"/>
    <property type="match status" value="1"/>
</dbReference>
<dbReference type="InterPro" id="IPR011990">
    <property type="entry name" value="TPR-like_helical_dom_sf"/>
</dbReference>
<dbReference type="AlphaFoldDB" id="A0A4R0Q5Z6"/>
<dbReference type="SUPFAM" id="SSF48452">
    <property type="entry name" value="TPR-like"/>
    <property type="match status" value="1"/>
</dbReference>
<comment type="caution">
    <text evidence="2">The sequence shown here is derived from an EMBL/GenBank/DDBJ whole genome shotgun (WGS) entry which is preliminary data.</text>
</comment>
<evidence type="ECO:0000313" key="2">
    <source>
        <dbReference type="EMBL" id="TCD29465.1"/>
    </source>
</evidence>
<proteinExistence type="predicted"/>
<reference evidence="2 3" key="1">
    <citation type="submission" date="2019-02" db="EMBL/GenBank/DDBJ databases">
        <title>Pedobacter sp. RP-3-21 sp. nov., isolated from Arctic soil.</title>
        <authorList>
            <person name="Dahal R.H."/>
        </authorList>
    </citation>
    <scope>NUCLEOTIDE SEQUENCE [LARGE SCALE GENOMIC DNA]</scope>
    <source>
        <strain evidence="2 3">RP-3-21</strain>
    </source>
</reference>
<keyword evidence="1" id="KW-0732">Signal</keyword>
<accession>A0A4R0Q5Z6</accession>
<organism evidence="2 3">
    <name type="scientific">Pedobacter psychrodurus</name>
    <dbReference type="NCBI Taxonomy" id="2530456"/>
    <lineage>
        <taxon>Bacteria</taxon>
        <taxon>Pseudomonadati</taxon>
        <taxon>Bacteroidota</taxon>
        <taxon>Sphingobacteriia</taxon>
        <taxon>Sphingobacteriales</taxon>
        <taxon>Sphingobacteriaceae</taxon>
        <taxon>Pedobacter</taxon>
    </lineage>
</organism>
<feature type="signal peptide" evidence="1">
    <location>
        <begin position="1"/>
        <end position="19"/>
    </location>
</feature>
<dbReference type="OrthoDB" id="754538at2"/>
<name>A0A4R0Q5Z6_9SPHI</name>
<sequence>MTKIVLALIGLFASLQLQAQNIDKSEIQEPNGSAINIAVSKFDLEDGNSFFEEAEDSERKGDYNEALTLFGKAAFEYNAVKNFNRYGQAVIKMSSMHYQLGRFTDAEQILLNVALKNYSKTGNRAGVMNTYNLLGKVYLANTKYTQSMWFYTQQGILAKQLKSNNSYIESILGIAQVKIKKKDFTLALRDLKSAEWLANSIKSTQYKTQIKDAREMIASKTTSKKVNPS</sequence>
<feature type="chain" id="PRO_5020800491" description="Tetratricopeptide repeat protein" evidence="1">
    <location>
        <begin position="20"/>
        <end position="229"/>
    </location>
</feature>
<evidence type="ECO:0000313" key="3">
    <source>
        <dbReference type="Proteomes" id="UP000293925"/>
    </source>
</evidence>
<keyword evidence="3" id="KW-1185">Reference proteome</keyword>